<name>A0A0L0BWS8_LUCCU</name>
<protein>
    <submittedName>
        <fullName evidence="1">Uncharacterized protein</fullName>
    </submittedName>
</protein>
<evidence type="ECO:0000313" key="2">
    <source>
        <dbReference type="Proteomes" id="UP000037069"/>
    </source>
</evidence>
<evidence type="ECO:0000313" key="1">
    <source>
        <dbReference type="EMBL" id="KNC24466.1"/>
    </source>
</evidence>
<keyword evidence="2" id="KW-1185">Reference proteome</keyword>
<dbReference type="Proteomes" id="UP000037069">
    <property type="component" value="Unassembled WGS sequence"/>
</dbReference>
<accession>A0A0L0BWS8</accession>
<gene>
    <name evidence="1" type="ORF">FF38_10528</name>
</gene>
<dbReference type="AlphaFoldDB" id="A0A0L0BWS8"/>
<proteinExistence type="predicted"/>
<organism evidence="1 2">
    <name type="scientific">Lucilia cuprina</name>
    <name type="common">Green bottle fly</name>
    <name type="synonym">Australian sheep blowfly</name>
    <dbReference type="NCBI Taxonomy" id="7375"/>
    <lineage>
        <taxon>Eukaryota</taxon>
        <taxon>Metazoa</taxon>
        <taxon>Ecdysozoa</taxon>
        <taxon>Arthropoda</taxon>
        <taxon>Hexapoda</taxon>
        <taxon>Insecta</taxon>
        <taxon>Pterygota</taxon>
        <taxon>Neoptera</taxon>
        <taxon>Endopterygota</taxon>
        <taxon>Diptera</taxon>
        <taxon>Brachycera</taxon>
        <taxon>Muscomorpha</taxon>
        <taxon>Oestroidea</taxon>
        <taxon>Calliphoridae</taxon>
        <taxon>Luciliinae</taxon>
        <taxon>Lucilia</taxon>
    </lineage>
</organism>
<comment type="caution">
    <text evidence="1">The sequence shown here is derived from an EMBL/GenBank/DDBJ whole genome shotgun (WGS) entry which is preliminary data.</text>
</comment>
<reference evidence="1 2" key="1">
    <citation type="journal article" date="2015" name="Nat. Commun.">
        <title>Lucilia cuprina genome unlocks parasitic fly biology to underpin future interventions.</title>
        <authorList>
            <person name="Anstead C.A."/>
            <person name="Korhonen P.K."/>
            <person name="Young N.D."/>
            <person name="Hall R.S."/>
            <person name="Jex A.R."/>
            <person name="Murali S.C."/>
            <person name="Hughes D.S."/>
            <person name="Lee S.F."/>
            <person name="Perry T."/>
            <person name="Stroehlein A.J."/>
            <person name="Ansell B.R."/>
            <person name="Breugelmans B."/>
            <person name="Hofmann A."/>
            <person name="Qu J."/>
            <person name="Dugan S."/>
            <person name="Lee S.L."/>
            <person name="Chao H."/>
            <person name="Dinh H."/>
            <person name="Han Y."/>
            <person name="Doddapaneni H.V."/>
            <person name="Worley K.C."/>
            <person name="Muzny D.M."/>
            <person name="Ioannidis P."/>
            <person name="Waterhouse R.M."/>
            <person name="Zdobnov E.M."/>
            <person name="James P.J."/>
            <person name="Bagnall N.H."/>
            <person name="Kotze A.C."/>
            <person name="Gibbs R.A."/>
            <person name="Richards S."/>
            <person name="Batterham P."/>
            <person name="Gasser R.B."/>
        </authorList>
    </citation>
    <scope>NUCLEOTIDE SEQUENCE [LARGE SCALE GENOMIC DNA]</scope>
    <source>
        <strain evidence="1 2">LS</strain>
        <tissue evidence="1">Full body</tissue>
    </source>
</reference>
<dbReference type="EMBL" id="JRES01001227">
    <property type="protein sequence ID" value="KNC24466.1"/>
    <property type="molecule type" value="Genomic_DNA"/>
</dbReference>
<sequence>MVSELGMTKDAAELVYVQYNHPCTSFSQDISNILAHYIPVSFDPNEVNIYQGFDSGLAVSIDSDIPFENFCMQDDAILFAWLKTEVKQQVSCSSFSTSAMNLEVLYADIGTAGTLFHVFSIMGPAETLYELSTCEPHENSVHGYGSGKTEAAGSIPT</sequence>